<gene>
    <name evidence="1" type="ORF">MNBD_GAMMA17-1974</name>
</gene>
<dbReference type="Gene3D" id="1.10.760.10">
    <property type="entry name" value="Cytochrome c-like domain"/>
    <property type="match status" value="1"/>
</dbReference>
<evidence type="ECO:0008006" key="2">
    <source>
        <dbReference type="Google" id="ProtNLM"/>
    </source>
</evidence>
<accession>A0A3B1A0F8</accession>
<dbReference type="GO" id="GO:0020037">
    <property type="term" value="F:heme binding"/>
    <property type="evidence" value="ECO:0007669"/>
    <property type="project" value="InterPro"/>
</dbReference>
<proteinExistence type="predicted"/>
<feature type="non-terminal residue" evidence="1">
    <location>
        <position position="218"/>
    </location>
</feature>
<reference evidence="1" key="1">
    <citation type="submission" date="2018-06" db="EMBL/GenBank/DDBJ databases">
        <authorList>
            <person name="Zhirakovskaya E."/>
        </authorList>
    </citation>
    <scope>NUCLEOTIDE SEQUENCE</scope>
</reference>
<dbReference type="EMBL" id="UOFQ01000060">
    <property type="protein sequence ID" value="VAW87224.1"/>
    <property type="molecule type" value="Genomic_DNA"/>
</dbReference>
<dbReference type="GO" id="GO:0009055">
    <property type="term" value="F:electron transfer activity"/>
    <property type="evidence" value="ECO:0007669"/>
    <property type="project" value="InterPro"/>
</dbReference>
<sequence length="218" mass="24267">MMLGMTKSALKCLYFPLVLLFSSSLMAESYDNYALAEGGRLYDNWALELGKEAPKTTHPGYNDYKGKKRGAATWRCKECHGWDYEGAMGIYGKGQHYTGTKGISAYRGASVDEIVMVLRNDNHGFERVFTEEQLTKVAAFVGQGLINMRAVINPRTKKVAGEASKGRLTYQEQCTLCHGSSGKARNLSKKRGQKLYLGDVANQNPWKAMHKIRFGHPG</sequence>
<name>A0A3B1A0F8_9ZZZZ</name>
<dbReference type="SUPFAM" id="SSF46626">
    <property type="entry name" value="Cytochrome c"/>
    <property type="match status" value="1"/>
</dbReference>
<dbReference type="AlphaFoldDB" id="A0A3B1A0F8"/>
<protein>
    <recommendedName>
        <fullName evidence="2">Cytochrome c domain-containing protein</fullName>
    </recommendedName>
</protein>
<evidence type="ECO:0000313" key="1">
    <source>
        <dbReference type="EMBL" id="VAW87224.1"/>
    </source>
</evidence>
<dbReference type="InterPro" id="IPR036909">
    <property type="entry name" value="Cyt_c-like_dom_sf"/>
</dbReference>
<organism evidence="1">
    <name type="scientific">hydrothermal vent metagenome</name>
    <dbReference type="NCBI Taxonomy" id="652676"/>
    <lineage>
        <taxon>unclassified sequences</taxon>
        <taxon>metagenomes</taxon>
        <taxon>ecological metagenomes</taxon>
    </lineage>
</organism>